<dbReference type="InterPro" id="IPR004097">
    <property type="entry name" value="DHHA2"/>
</dbReference>
<dbReference type="OrthoDB" id="9766150at2"/>
<comment type="catalytic activity">
    <reaction evidence="7">
        <text>diphosphate + H2O = 2 phosphate + H(+)</text>
        <dbReference type="Rhea" id="RHEA:24576"/>
        <dbReference type="ChEBI" id="CHEBI:15377"/>
        <dbReference type="ChEBI" id="CHEBI:15378"/>
        <dbReference type="ChEBI" id="CHEBI:33019"/>
        <dbReference type="ChEBI" id="CHEBI:43474"/>
        <dbReference type="EC" id="3.6.1.1"/>
    </reaction>
</comment>
<dbReference type="PANTHER" id="PTHR12112:SF22">
    <property type="entry name" value="MANGANESE-DEPENDENT INORGANIC PYROPHOSPHATASE-RELATED"/>
    <property type="match status" value="1"/>
</dbReference>
<dbReference type="RefSeq" id="WP_013386693.1">
    <property type="nucleotide sequence ID" value="NC_014632.1"/>
</dbReference>
<keyword evidence="11" id="KW-1185">Reference proteome</keyword>
<accession>E3H9W5</accession>
<dbReference type="InterPro" id="IPR001667">
    <property type="entry name" value="DDH_dom"/>
</dbReference>
<dbReference type="STRING" id="572544.Ilyop_0233"/>
<dbReference type="Pfam" id="PF01368">
    <property type="entry name" value="DHH"/>
    <property type="match status" value="1"/>
</dbReference>
<evidence type="ECO:0000256" key="7">
    <source>
        <dbReference type="ARBA" id="ARBA00047820"/>
    </source>
</evidence>
<dbReference type="SMART" id="SM00116">
    <property type="entry name" value="CBS"/>
    <property type="match status" value="2"/>
</dbReference>
<dbReference type="InterPro" id="IPR000644">
    <property type="entry name" value="CBS_dom"/>
</dbReference>
<dbReference type="Gene3D" id="3.90.1640.10">
    <property type="entry name" value="inorganic pyrophosphatase (n-terminal core)"/>
    <property type="match status" value="2"/>
</dbReference>
<name>E3H9W5_ILYPC</name>
<dbReference type="EMBL" id="CP002281">
    <property type="protein sequence ID" value="ADO82022.1"/>
    <property type="molecule type" value="Genomic_DNA"/>
</dbReference>
<gene>
    <name evidence="10" type="ordered locus">Ilyop_0233</name>
</gene>
<dbReference type="KEGG" id="ipo:Ilyop_0233"/>
<dbReference type="Proteomes" id="UP000006875">
    <property type="component" value="Chromosome"/>
</dbReference>
<dbReference type="eggNOG" id="COG1227">
    <property type="taxonomic scope" value="Bacteria"/>
</dbReference>
<dbReference type="GO" id="GO:0004427">
    <property type="term" value="F:inorganic diphosphate phosphatase activity"/>
    <property type="evidence" value="ECO:0007669"/>
    <property type="project" value="UniProtKB-EC"/>
</dbReference>
<evidence type="ECO:0000256" key="3">
    <source>
        <dbReference type="ARBA" id="ARBA00022723"/>
    </source>
</evidence>
<evidence type="ECO:0000259" key="9">
    <source>
        <dbReference type="PROSITE" id="PS51371"/>
    </source>
</evidence>
<keyword evidence="5" id="KW-0464">Manganese</keyword>
<dbReference type="FunFam" id="3.10.310.20:FF:000001">
    <property type="entry name" value="Probable manganese-dependent inorganic pyrophosphatase"/>
    <property type="match status" value="1"/>
</dbReference>
<proteinExistence type="predicted"/>
<dbReference type="NCBIfam" id="NF003877">
    <property type="entry name" value="PRK05427.1"/>
    <property type="match status" value="1"/>
</dbReference>
<evidence type="ECO:0000256" key="6">
    <source>
        <dbReference type="ARBA" id="ARBA00032535"/>
    </source>
</evidence>
<keyword evidence="8" id="KW-0129">CBS domain</keyword>
<dbReference type="NCBIfam" id="NF011443">
    <property type="entry name" value="PRK14869.1-5"/>
    <property type="match status" value="1"/>
</dbReference>
<evidence type="ECO:0000256" key="2">
    <source>
        <dbReference type="ARBA" id="ARBA00012146"/>
    </source>
</evidence>
<dbReference type="Pfam" id="PF00571">
    <property type="entry name" value="CBS"/>
    <property type="match status" value="1"/>
</dbReference>
<dbReference type="Gene3D" id="3.10.310.20">
    <property type="entry name" value="DHHA2 domain"/>
    <property type="match status" value="1"/>
</dbReference>
<dbReference type="GO" id="GO:0046872">
    <property type="term" value="F:metal ion binding"/>
    <property type="evidence" value="ECO:0007669"/>
    <property type="project" value="UniProtKB-KW"/>
</dbReference>
<comment type="cofactor">
    <cofactor evidence="1">
        <name>Mn(2+)</name>
        <dbReference type="ChEBI" id="CHEBI:29035"/>
    </cofactor>
</comment>
<sequence length="538" mass="59594">MDSVLVLGHKNPDTDSICSAIAYAELKNKLGQQSKAVRLGQLSRETEFVLNHFNLVAPELINTVRPQISDLTHLEKEVIYVDDSLKSALDLMIKENFSSLPVVDEERRLVGMIHVSDIANTYLEMDHTKLFNNYSTLYKNLKSMLKGEIISGEYPTGIIQGSLKAASEMDSVKQGDIVVTTTLVENAVENAIDAGAGLVILCVNEGDEIPKPTSTKTPVMKVEKGLFKTFRLITQSVSISSIMSHSKKFYQFKEEDFLHEIKDIMKEADQTNFPVVDKEGKIYGTIRSKNLINFTRKKVILVDHNEKSQSVDGIDDAKILEVVDHHKFGNFETNEPLQIRAETVGCSSTIIFNLYKEAGLSPSKEVAGVMLSAILSDTLLFKSPTCTEKDIKAAKELAEFLGFDYEKYGMEMLIAGTSLGDKSPMEIITMDMKEFRMSGLSVAVAQVNTVDVKGTLNKQKELESVMDKMISEKGYDAFILAITDIINAGSQVIALGQWASLVENGFNTELENNSAWLEGVVSRKKQLVPFLMAASQSI</sequence>
<dbReference type="InterPro" id="IPR038222">
    <property type="entry name" value="DHHA2_dom_sf"/>
</dbReference>
<evidence type="ECO:0000256" key="4">
    <source>
        <dbReference type="ARBA" id="ARBA00022801"/>
    </source>
</evidence>
<dbReference type="PROSITE" id="PS51371">
    <property type="entry name" value="CBS"/>
    <property type="match status" value="2"/>
</dbReference>
<dbReference type="SMART" id="SM01131">
    <property type="entry name" value="DHHA2"/>
    <property type="match status" value="1"/>
</dbReference>
<dbReference type="Pfam" id="PF02833">
    <property type="entry name" value="DHHA2"/>
    <property type="match status" value="1"/>
</dbReference>
<keyword evidence="3" id="KW-0479">Metal-binding</keyword>
<dbReference type="AlphaFoldDB" id="E3H9W5"/>
<dbReference type="SUPFAM" id="SSF54631">
    <property type="entry name" value="CBS-domain pair"/>
    <property type="match status" value="1"/>
</dbReference>
<dbReference type="CDD" id="cd02205">
    <property type="entry name" value="CBS_pair_SF"/>
    <property type="match status" value="1"/>
</dbReference>
<evidence type="ECO:0000313" key="11">
    <source>
        <dbReference type="Proteomes" id="UP000006875"/>
    </source>
</evidence>
<dbReference type="InterPro" id="IPR046342">
    <property type="entry name" value="CBS_dom_sf"/>
</dbReference>
<evidence type="ECO:0000313" key="10">
    <source>
        <dbReference type="EMBL" id="ADO82022.1"/>
    </source>
</evidence>
<evidence type="ECO:0000256" key="5">
    <source>
        <dbReference type="ARBA" id="ARBA00023211"/>
    </source>
</evidence>
<dbReference type="HOGENOM" id="CLU_025243_1_0_0"/>
<feature type="domain" description="CBS" evidence="9">
    <location>
        <begin position="71"/>
        <end position="130"/>
    </location>
</feature>
<evidence type="ECO:0000256" key="8">
    <source>
        <dbReference type="PROSITE-ProRule" id="PRU00703"/>
    </source>
</evidence>
<dbReference type="FunFam" id="3.90.1640.10:FF:000001">
    <property type="entry name" value="Probable manganese-dependent inorganic pyrophosphatase"/>
    <property type="match status" value="1"/>
</dbReference>
<reference evidence="10 11" key="1">
    <citation type="journal article" date="2010" name="Stand. Genomic Sci.">
        <title>Complete genome sequence of Ilyobacter polytropus type strain (CuHbu1).</title>
        <authorList>
            <person name="Sikorski J."/>
            <person name="Chertkov O."/>
            <person name="Lapidus A."/>
            <person name="Nolan M."/>
            <person name="Lucas S."/>
            <person name="Del Rio T.G."/>
            <person name="Tice H."/>
            <person name="Cheng J.F."/>
            <person name="Tapia R."/>
            <person name="Han C."/>
            <person name="Goodwin L."/>
            <person name="Pitluck S."/>
            <person name="Liolios K."/>
            <person name="Ivanova N."/>
            <person name="Mavromatis K."/>
            <person name="Mikhailova N."/>
            <person name="Pati A."/>
            <person name="Chen A."/>
            <person name="Palaniappan K."/>
            <person name="Land M."/>
            <person name="Hauser L."/>
            <person name="Chang Y.J."/>
            <person name="Jeffries C.D."/>
            <person name="Brambilla E."/>
            <person name="Yasawong M."/>
            <person name="Rohde M."/>
            <person name="Pukall R."/>
            <person name="Spring S."/>
            <person name="Goker M."/>
            <person name="Woyke T."/>
            <person name="Bristow J."/>
            <person name="Eisen J.A."/>
            <person name="Markowitz V."/>
            <person name="Hugenholtz P."/>
            <person name="Kyrpides N.C."/>
            <person name="Klenk H.P."/>
        </authorList>
    </citation>
    <scope>NUCLEOTIDE SEQUENCE [LARGE SCALE GENOMIC DNA]</scope>
    <source>
        <strain evidence="11">ATCC 51220 / DSM 2926 / LMG 16218 / CuHBu1</strain>
    </source>
</reference>
<protein>
    <recommendedName>
        <fullName evidence="2">inorganic diphosphatase</fullName>
        <ecNumber evidence="2">3.6.1.1</ecNumber>
    </recommendedName>
    <alternativeName>
        <fullName evidence="6">Pyrophosphate phospho-hydrolase</fullName>
    </alternativeName>
</protein>
<dbReference type="GO" id="GO:0005737">
    <property type="term" value="C:cytoplasm"/>
    <property type="evidence" value="ECO:0007669"/>
    <property type="project" value="InterPro"/>
</dbReference>
<feature type="domain" description="CBS" evidence="9">
    <location>
        <begin position="243"/>
        <end position="302"/>
    </location>
</feature>
<dbReference type="EC" id="3.6.1.1" evidence="2"/>
<dbReference type="PANTHER" id="PTHR12112">
    <property type="entry name" value="BNIP - RELATED"/>
    <property type="match status" value="1"/>
</dbReference>
<evidence type="ECO:0000256" key="1">
    <source>
        <dbReference type="ARBA" id="ARBA00001936"/>
    </source>
</evidence>
<dbReference type="SUPFAM" id="SSF64182">
    <property type="entry name" value="DHH phosphoesterases"/>
    <property type="match status" value="1"/>
</dbReference>
<organism evidence="10 11">
    <name type="scientific">Ilyobacter polytropus (strain ATCC 51220 / DSM 2926 / LMG 16218 / CuHBu1)</name>
    <dbReference type="NCBI Taxonomy" id="572544"/>
    <lineage>
        <taxon>Bacteria</taxon>
        <taxon>Fusobacteriati</taxon>
        <taxon>Fusobacteriota</taxon>
        <taxon>Fusobacteriia</taxon>
        <taxon>Fusobacteriales</taxon>
        <taxon>Fusobacteriaceae</taxon>
        <taxon>Ilyobacter</taxon>
    </lineage>
</organism>
<dbReference type="InterPro" id="IPR038763">
    <property type="entry name" value="DHH_sf"/>
</dbReference>
<keyword evidence="4 10" id="KW-0378">Hydrolase</keyword>